<name>A0AAD7WBQ5_9TELE</name>
<keyword evidence="2" id="KW-1185">Reference proteome</keyword>
<proteinExistence type="predicted"/>
<dbReference type="AlphaFoldDB" id="A0AAD7WBQ5"/>
<accession>A0AAD7WBQ5</accession>
<sequence>MLPPIRSTSRARLNPAQTGRRLRAVGRTVGTFGQGTRLVELCAVPTTKGRVLQDKHSTDYCAAWLHTTIFRWQEVSQDDLLVEEVAGGCQVSPVSITDAGGVDLTSGRPVEESQA</sequence>
<dbReference type="EMBL" id="JAINUG010000160">
    <property type="protein sequence ID" value="KAJ8391227.1"/>
    <property type="molecule type" value="Genomic_DNA"/>
</dbReference>
<gene>
    <name evidence="1" type="ORF">AAFF_G00094940</name>
</gene>
<organism evidence="1 2">
    <name type="scientific">Aldrovandia affinis</name>
    <dbReference type="NCBI Taxonomy" id="143900"/>
    <lineage>
        <taxon>Eukaryota</taxon>
        <taxon>Metazoa</taxon>
        <taxon>Chordata</taxon>
        <taxon>Craniata</taxon>
        <taxon>Vertebrata</taxon>
        <taxon>Euteleostomi</taxon>
        <taxon>Actinopterygii</taxon>
        <taxon>Neopterygii</taxon>
        <taxon>Teleostei</taxon>
        <taxon>Notacanthiformes</taxon>
        <taxon>Halosauridae</taxon>
        <taxon>Aldrovandia</taxon>
    </lineage>
</organism>
<evidence type="ECO:0000313" key="2">
    <source>
        <dbReference type="Proteomes" id="UP001221898"/>
    </source>
</evidence>
<dbReference type="Proteomes" id="UP001221898">
    <property type="component" value="Unassembled WGS sequence"/>
</dbReference>
<comment type="caution">
    <text evidence="1">The sequence shown here is derived from an EMBL/GenBank/DDBJ whole genome shotgun (WGS) entry which is preliminary data.</text>
</comment>
<reference evidence="1" key="1">
    <citation type="journal article" date="2023" name="Science">
        <title>Genome structures resolve the early diversification of teleost fishes.</title>
        <authorList>
            <person name="Parey E."/>
            <person name="Louis A."/>
            <person name="Montfort J."/>
            <person name="Bouchez O."/>
            <person name="Roques C."/>
            <person name="Iampietro C."/>
            <person name="Lluch J."/>
            <person name="Castinel A."/>
            <person name="Donnadieu C."/>
            <person name="Desvignes T."/>
            <person name="Floi Bucao C."/>
            <person name="Jouanno E."/>
            <person name="Wen M."/>
            <person name="Mejri S."/>
            <person name="Dirks R."/>
            <person name="Jansen H."/>
            <person name="Henkel C."/>
            <person name="Chen W.J."/>
            <person name="Zahm M."/>
            <person name="Cabau C."/>
            <person name="Klopp C."/>
            <person name="Thompson A.W."/>
            <person name="Robinson-Rechavi M."/>
            <person name="Braasch I."/>
            <person name="Lecointre G."/>
            <person name="Bobe J."/>
            <person name="Postlethwait J.H."/>
            <person name="Berthelot C."/>
            <person name="Roest Crollius H."/>
            <person name="Guiguen Y."/>
        </authorList>
    </citation>
    <scope>NUCLEOTIDE SEQUENCE</scope>
    <source>
        <strain evidence="1">NC1722</strain>
    </source>
</reference>
<protein>
    <submittedName>
        <fullName evidence="1">Uncharacterized protein</fullName>
    </submittedName>
</protein>
<evidence type="ECO:0000313" key="1">
    <source>
        <dbReference type="EMBL" id="KAJ8391227.1"/>
    </source>
</evidence>